<keyword evidence="8" id="KW-0333">Golgi apparatus</keyword>
<evidence type="ECO:0000256" key="1">
    <source>
        <dbReference type="ARBA" id="ARBA00004323"/>
    </source>
</evidence>
<feature type="chain" id="PRO_5035468839" evidence="13">
    <location>
        <begin position="33"/>
        <end position="394"/>
    </location>
</feature>
<comment type="similarity">
    <text evidence="2">Belongs to the glycosyltransferase 29 family.</text>
</comment>
<keyword evidence="3" id="KW-0328">Glycosyltransferase</keyword>
<comment type="subcellular location">
    <subcellularLocation>
        <location evidence="1">Golgi apparatus membrane</location>
        <topology evidence="1">Single-pass type II membrane protein</topology>
    </subcellularLocation>
</comment>
<proteinExistence type="inferred from homology"/>
<dbReference type="InterPro" id="IPR050943">
    <property type="entry name" value="Glycosyltr_29_Sialyltrsf"/>
</dbReference>
<evidence type="ECO:0000313" key="14">
    <source>
        <dbReference type="EMBL" id="CAH1270163.1"/>
    </source>
</evidence>
<evidence type="ECO:0000256" key="3">
    <source>
        <dbReference type="ARBA" id="ARBA00022676"/>
    </source>
</evidence>
<accession>A0A8K0A6F2</accession>
<dbReference type="InterPro" id="IPR001675">
    <property type="entry name" value="Glyco_trans_29"/>
</dbReference>
<feature type="disulfide bond" evidence="12">
    <location>
        <begin position="160"/>
        <end position="311"/>
    </location>
</feature>
<keyword evidence="10" id="KW-1015">Disulfide bond</keyword>
<dbReference type="CDD" id="cd23963">
    <property type="entry name" value="GT29_ST8SIA"/>
    <property type="match status" value="1"/>
</dbReference>
<dbReference type="OrthoDB" id="10003198at2759"/>
<dbReference type="GO" id="GO:0006491">
    <property type="term" value="P:N-glycan processing"/>
    <property type="evidence" value="ECO:0007669"/>
    <property type="project" value="TreeGrafter"/>
</dbReference>
<keyword evidence="5" id="KW-0812">Transmembrane</keyword>
<gene>
    <name evidence="14" type="primary">ST8SIA1</name>
    <name evidence="14" type="ORF">BLAG_LOCUS22553</name>
</gene>
<evidence type="ECO:0000256" key="4">
    <source>
        <dbReference type="ARBA" id="ARBA00022679"/>
    </source>
</evidence>
<reference evidence="14" key="1">
    <citation type="submission" date="2022-01" db="EMBL/GenBank/DDBJ databases">
        <authorList>
            <person name="Braso-Vives M."/>
        </authorList>
    </citation>
    <scope>NUCLEOTIDE SEQUENCE</scope>
</reference>
<evidence type="ECO:0000256" key="11">
    <source>
        <dbReference type="ARBA" id="ARBA00023180"/>
    </source>
</evidence>
<evidence type="ECO:0000256" key="13">
    <source>
        <dbReference type="SAM" id="SignalP"/>
    </source>
</evidence>
<protein>
    <submittedName>
        <fullName evidence="14">ST8SIA1 protein</fullName>
    </submittedName>
</protein>
<dbReference type="EMBL" id="OV696692">
    <property type="protein sequence ID" value="CAH1270163.1"/>
    <property type="molecule type" value="Genomic_DNA"/>
</dbReference>
<name>A0A8K0A6F2_BRALA</name>
<sequence>MKLRSFTRFTQIIFLLCSHSILLLWIHRNVTSEKCFRQCKKRLALRNLMQHTGQTSTDLKHGGQTSTDRGQVDTEFHATPFLGFNLTAIKEFRAAVEKRAKLRQYLFVTKNNTKLGERFKCLETDEWVLDPGSIRITEKNFYKKLPQESPVKANRTFRACSVVGNAGMLRNSSCGGEIDSSNFVFRSNFPPIGGEYNDDVGTKTQFLTANPSIFAKFYKNLKKTADKKSLAEDLTRYGHALVWTHPFHLKRYADVTLRAHDATRKFKTQNPVLFSHPKFLRNLTAFWNEHGMKAVRASTGLALATIAASLCDQVTLYGFWPFPFYRGRALSYHYYDRAVIGDVQFQNKTLEYYLLTNFHPYHNFTEEFLILQKMQGKGILKVQVGECQGTRSST</sequence>
<feature type="signal peptide" evidence="13">
    <location>
        <begin position="1"/>
        <end position="32"/>
    </location>
</feature>
<evidence type="ECO:0000256" key="7">
    <source>
        <dbReference type="ARBA" id="ARBA00022989"/>
    </source>
</evidence>
<keyword evidence="9" id="KW-0472">Membrane</keyword>
<dbReference type="GO" id="GO:0003828">
    <property type="term" value="F:alpha-N-acetylneuraminate alpha-2,8-sialyltransferase activity"/>
    <property type="evidence" value="ECO:0007669"/>
    <property type="project" value="TreeGrafter"/>
</dbReference>
<dbReference type="Proteomes" id="UP000838412">
    <property type="component" value="Chromosome 7"/>
</dbReference>
<evidence type="ECO:0000256" key="2">
    <source>
        <dbReference type="ARBA" id="ARBA00006003"/>
    </source>
</evidence>
<dbReference type="PIRSF" id="PIRSF005557">
    <property type="entry name" value="Sialyl_trans"/>
    <property type="match status" value="1"/>
</dbReference>
<dbReference type="InterPro" id="IPR038578">
    <property type="entry name" value="GT29-like_sf"/>
</dbReference>
<keyword evidence="7" id="KW-1133">Transmembrane helix</keyword>
<keyword evidence="11" id="KW-0325">Glycoprotein</keyword>
<evidence type="ECO:0000256" key="8">
    <source>
        <dbReference type="ARBA" id="ARBA00023034"/>
    </source>
</evidence>
<evidence type="ECO:0000256" key="10">
    <source>
        <dbReference type="ARBA" id="ARBA00023157"/>
    </source>
</evidence>
<keyword evidence="6" id="KW-0735">Signal-anchor</keyword>
<keyword evidence="15" id="KW-1185">Reference proteome</keyword>
<dbReference type="GO" id="GO:0009311">
    <property type="term" value="P:oligosaccharide metabolic process"/>
    <property type="evidence" value="ECO:0007669"/>
    <property type="project" value="TreeGrafter"/>
</dbReference>
<dbReference type="Gene3D" id="3.90.1480.20">
    <property type="entry name" value="Glycosyl transferase family 29"/>
    <property type="match status" value="1"/>
</dbReference>
<dbReference type="PANTHER" id="PTHR11987">
    <property type="entry name" value="ALPHA-2,8-SIALYLTRANSFERASE"/>
    <property type="match status" value="1"/>
</dbReference>
<evidence type="ECO:0000256" key="6">
    <source>
        <dbReference type="ARBA" id="ARBA00022968"/>
    </source>
</evidence>
<dbReference type="AlphaFoldDB" id="A0A8K0A6F2"/>
<dbReference type="Pfam" id="PF00777">
    <property type="entry name" value="Glyco_transf_29"/>
    <property type="match status" value="1"/>
</dbReference>
<evidence type="ECO:0000256" key="9">
    <source>
        <dbReference type="ARBA" id="ARBA00023136"/>
    </source>
</evidence>
<evidence type="ECO:0000256" key="5">
    <source>
        <dbReference type="ARBA" id="ARBA00022692"/>
    </source>
</evidence>
<keyword evidence="4" id="KW-0808">Transferase</keyword>
<keyword evidence="13" id="KW-0732">Signal</keyword>
<dbReference type="PANTHER" id="PTHR11987:SF53">
    <property type="entry name" value="ALPHA-2,8-SIALYLTRANSFERASE 8F-LIKE"/>
    <property type="match status" value="1"/>
</dbReference>
<dbReference type="GO" id="GO:0000139">
    <property type="term" value="C:Golgi membrane"/>
    <property type="evidence" value="ECO:0007669"/>
    <property type="project" value="UniProtKB-SubCell"/>
</dbReference>
<organism evidence="14 15">
    <name type="scientific">Branchiostoma lanceolatum</name>
    <name type="common">Common lancelet</name>
    <name type="synonym">Amphioxus lanceolatum</name>
    <dbReference type="NCBI Taxonomy" id="7740"/>
    <lineage>
        <taxon>Eukaryota</taxon>
        <taxon>Metazoa</taxon>
        <taxon>Chordata</taxon>
        <taxon>Cephalochordata</taxon>
        <taxon>Leptocardii</taxon>
        <taxon>Amphioxiformes</taxon>
        <taxon>Branchiostomatidae</taxon>
        <taxon>Branchiostoma</taxon>
    </lineage>
</organism>
<dbReference type="InterPro" id="IPR012163">
    <property type="entry name" value="Sialyl_trans"/>
</dbReference>
<evidence type="ECO:0000313" key="15">
    <source>
        <dbReference type="Proteomes" id="UP000838412"/>
    </source>
</evidence>
<evidence type="ECO:0000256" key="12">
    <source>
        <dbReference type="PIRSR" id="PIRSR005557-2"/>
    </source>
</evidence>